<keyword evidence="4" id="KW-0326">Glycosidase</keyword>
<dbReference type="Pfam" id="PF17677">
    <property type="entry name" value="Glyco_hydro38C2"/>
    <property type="match status" value="1"/>
</dbReference>
<dbReference type="InterPro" id="IPR011013">
    <property type="entry name" value="Gal_mutarotase_sf_dom"/>
</dbReference>
<dbReference type="Pfam" id="PF01074">
    <property type="entry name" value="Glyco_hydro_38N"/>
    <property type="match status" value="1"/>
</dbReference>
<dbReference type="GO" id="GO:0030246">
    <property type="term" value="F:carbohydrate binding"/>
    <property type="evidence" value="ECO:0007669"/>
    <property type="project" value="InterPro"/>
</dbReference>
<dbReference type="PANTHER" id="PTHR46017">
    <property type="entry name" value="ALPHA-MANNOSIDASE 2C1"/>
    <property type="match status" value="1"/>
</dbReference>
<dbReference type="RefSeq" id="WP_338604699.1">
    <property type="nucleotide sequence ID" value="NZ_CP146016.1"/>
</dbReference>
<gene>
    <name evidence="6" type="ORF">V6M85_08715</name>
</gene>
<dbReference type="GO" id="GO:0004559">
    <property type="term" value="F:alpha-mannosidase activity"/>
    <property type="evidence" value="ECO:0007669"/>
    <property type="project" value="InterPro"/>
</dbReference>
<dbReference type="GO" id="GO:0006013">
    <property type="term" value="P:mannose metabolic process"/>
    <property type="evidence" value="ECO:0007669"/>
    <property type="project" value="InterPro"/>
</dbReference>
<dbReference type="GeneID" id="89336846"/>
<dbReference type="InterPro" id="IPR000602">
    <property type="entry name" value="Glyco_hydro_38_N"/>
</dbReference>
<dbReference type="InterPro" id="IPR041147">
    <property type="entry name" value="GH38_C"/>
</dbReference>
<dbReference type="GO" id="GO:0046872">
    <property type="term" value="F:metal ion binding"/>
    <property type="evidence" value="ECO:0007669"/>
    <property type="project" value="UniProtKB-KW"/>
</dbReference>
<evidence type="ECO:0000256" key="1">
    <source>
        <dbReference type="ARBA" id="ARBA00009792"/>
    </source>
</evidence>
<dbReference type="SUPFAM" id="SSF88713">
    <property type="entry name" value="Glycoside hydrolase/deacetylase"/>
    <property type="match status" value="1"/>
</dbReference>
<dbReference type="FunFam" id="2.70.98.30:FF:000010">
    <property type="entry name" value="Cytosolic alpha-mannosidase"/>
    <property type="match status" value="1"/>
</dbReference>
<sequence>MNFFIISSYLLFHNYLYICSNNTHIMRGINELEARIIFVLGNSFRNLKQLRWNFDNQNRAFLEIEGNGNSYLLIVDHKGSGLIRVDGKPYFELDRFHTLIPIPFGRHNISVELSNYMDFGDRVDAVPGVPFYTEIDFNAFKLYIYGSQIIDLIRNIKDEDVKNDLINALAKALREAYFETISKDQLFILSKLVRSTIDVSRMVQEIDDSSVNIFAEDQNRGKYEKALNVLKEELTRLVEKYGKRGELIGTGHAHIDTAWLWPFDETRRKVLRTFATVLTLLDKYDFHFIQSASIYYEWIKSDSPELFERIKEKVREGKWELGALFVESDTNMVSGESLARQFLYSQRFYLENFGKMAEILWLPDTFGFTASLPQIAKLGGVKAFATHKVFWNDTNKFPYNVFKWIAPNSDYLPAVAFGNGKGGYNSDFSASSVLEQYNNWVQKDQPILYSFGYGDGGGGPNEEMLIRAEAVNMLPILPRVKLTGVSDVLRKITPIEEWRGELYLETHRGVLTSHSKMKLLNRMAELSLREAELWSTLANSYDRELFKSLWKVVLKNQFHDVLPGSAIKDVYKVAYEELEEVIAKANDIAYNAMQKILGSNGEKTFVFNSLSWDREEYVNVNGKFVKVKVPSVGFSLLEPIEVSDKVMVTENGDEYLIENKYFKIRVNKSGNIVSLFDKEANREVLRGKGNLIVAYENIPGWADAWDIEKGIDETSFELSSSSSEIIDNNQNTVAIRFYYKFRRSEIIQVMRVYADSRRIDFITTLKMRDRELLIKAWFNLDLNVERAVSDVPFGIVERFTWNNTSWDKARFEVPIQKFVDLSESEYGVAILNNGKYGATLRGSSIGLSLTKTPIYPDPTTDLEEITFTYSLFPHVGDWRKSEVIKRAYELNVPLRIVKGSSELKSKSFIKVTNLILETVKLSEDDNNTVILRFYDYENVRGEAVIELPFEVKQAKSLDLLELNEIPKEIEVEGNKIKLRYKNRDIITLSVRV</sequence>
<dbReference type="CDD" id="cd10789">
    <property type="entry name" value="GH38N_AMII_ER_cytosolic"/>
    <property type="match status" value="1"/>
</dbReference>
<dbReference type="InterPro" id="IPR027291">
    <property type="entry name" value="Glyco_hydro_38_N_sf"/>
</dbReference>
<dbReference type="SMART" id="SM00872">
    <property type="entry name" value="Alpha-mann_mid"/>
    <property type="match status" value="1"/>
</dbReference>
<protein>
    <submittedName>
        <fullName evidence="6">Alpha-mannosidase</fullName>
    </submittedName>
</protein>
<accession>A0AAX4L4A8</accession>
<organism evidence="6 7">
    <name type="scientific">Sulfolobus tengchongensis</name>
    <dbReference type="NCBI Taxonomy" id="207809"/>
    <lineage>
        <taxon>Archaea</taxon>
        <taxon>Thermoproteota</taxon>
        <taxon>Thermoprotei</taxon>
        <taxon>Sulfolobales</taxon>
        <taxon>Sulfolobaceae</taxon>
        <taxon>Sulfolobus</taxon>
    </lineage>
</organism>
<evidence type="ECO:0000256" key="4">
    <source>
        <dbReference type="ARBA" id="ARBA00023295"/>
    </source>
</evidence>
<dbReference type="Gene3D" id="1.20.1270.50">
    <property type="entry name" value="Glycoside hydrolase family 38, central domain"/>
    <property type="match status" value="1"/>
</dbReference>
<reference evidence="6 7" key="1">
    <citation type="submission" date="2024-02" db="EMBL/GenBank/DDBJ databases">
        <title>STSV induces naive adaptation in Sulfolobus.</title>
        <authorList>
            <person name="Xiang X."/>
            <person name="Song M."/>
        </authorList>
    </citation>
    <scope>NUCLEOTIDE SEQUENCE [LARGE SCALE GENOMIC DNA]</scope>
    <source>
        <strain evidence="6 7">RT2</strain>
    </source>
</reference>
<dbReference type="Gene3D" id="2.70.98.30">
    <property type="entry name" value="Golgi alpha-mannosidase II, domain 4"/>
    <property type="match status" value="1"/>
</dbReference>
<dbReference type="InterPro" id="IPR011330">
    <property type="entry name" value="Glyco_hydro/deAcase_b/a-brl"/>
</dbReference>
<dbReference type="InterPro" id="IPR015341">
    <property type="entry name" value="Glyco_hydro_38_cen"/>
</dbReference>
<dbReference type="Pfam" id="PF07748">
    <property type="entry name" value="Glyco_hydro_38C"/>
    <property type="match status" value="1"/>
</dbReference>
<dbReference type="AlphaFoldDB" id="A0AAX4L4A8"/>
<dbReference type="SUPFAM" id="SSF88688">
    <property type="entry name" value="Families 57/38 glycoside transferase middle domain"/>
    <property type="match status" value="1"/>
</dbReference>
<dbReference type="Pfam" id="PF09261">
    <property type="entry name" value="Alpha-mann_mid"/>
    <property type="match status" value="1"/>
</dbReference>
<keyword evidence="2" id="KW-0479">Metal-binding</keyword>
<evidence type="ECO:0000313" key="6">
    <source>
        <dbReference type="EMBL" id="WWQ61804.1"/>
    </source>
</evidence>
<evidence type="ECO:0000256" key="3">
    <source>
        <dbReference type="ARBA" id="ARBA00022801"/>
    </source>
</evidence>
<evidence type="ECO:0000256" key="2">
    <source>
        <dbReference type="ARBA" id="ARBA00022723"/>
    </source>
</evidence>
<dbReference type="GO" id="GO:0009313">
    <property type="term" value="P:oligosaccharide catabolic process"/>
    <property type="evidence" value="ECO:0007669"/>
    <property type="project" value="TreeGrafter"/>
</dbReference>
<dbReference type="EMBL" id="CP146016">
    <property type="protein sequence ID" value="WWQ61804.1"/>
    <property type="molecule type" value="Genomic_DNA"/>
</dbReference>
<dbReference type="InterPro" id="IPR011682">
    <property type="entry name" value="Glyco_hydro_38_C"/>
</dbReference>
<dbReference type="InterPro" id="IPR028995">
    <property type="entry name" value="Glyco_hydro_57/38_cen_sf"/>
</dbReference>
<comment type="similarity">
    <text evidence="1">Belongs to the glycosyl hydrolase 38 family.</text>
</comment>
<dbReference type="InterPro" id="IPR037094">
    <property type="entry name" value="Glyco_hydro_38_cen_sf"/>
</dbReference>
<dbReference type="SUPFAM" id="SSF74650">
    <property type="entry name" value="Galactose mutarotase-like"/>
    <property type="match status" value="1"/>
</dbReference>
<feature type="domain" description="Glycoside hydrolase family 38 central" evidence="5">
    <location>
        <begin position="505"/>
        <end position="578"/>
    </location>
</feature>
<dbReference type="PANTHER" id="PTHR46017:SF1">
    <property type="entry name" value="ALPHA-MANNOSIDASE 2C1"/>
    <property type="match status" value="1"/>
</dbReference>
<name>A0AAX4L4A8_9CREN</name>
<keyword evidence="7" id="KW-1185">Reference proteome</keyword>
<keyword evidence="3" id="KW-0378">Hydrolase</keyword>
<proteinExistence type="inferred from homology"/>
<evidence type="ECO:0000313" key="7">
    <source>
        <dbReference type="Proteomes" id="UP001432202"/>
    </source>
</evidence>
<evidence type="ECO:0000259" key="5">
    <source>
        <dbReference type="SMART" id="SM00872"/>
    </source>
</evidence>
<dbReference type="Proteomes" id="UP001432202">
    <property type="component" value="Chromosome"/>
</dbReference>
<dbReference type="Gene3D" id="3.20.110.10">
    <property type="entry name" value="Glycoside hydrolase 38, N terminal domain"/>
    <property type="match status" value="1"/>
</dbReference>